<keyword evidence="1" id="KW-0677">Repeat</keyword>
<feature type="repeat" description="RPEL" evidence="2">
    <location>
        <begin position="28"/>
        <end position="53"/>
    </location>
</feature>
<feature type="compositionally biased region" description="Basic and acidic residues" evidence="3">
    <location>
        <begin position="82"/>
        <end position="93"/>
    </location>
</feature>
<protein>
    <recommendedName>
        <fullName evidence="6">RPEL repeat protein</fullName>
    </recommendedName>
</protein>
<dbReference type="InterPro" id="IPR004018">
    <property type="entry name" value="RPEL_repeat"/>
</dbReference>
<evidence type="ECO:0000313" key="4">
    <source>
        <dbReference type="EMBL" id="CAK5281432.1"/>
    </source>
</evidence>
<dbReference type="Gene3D" id="6.10.140.2040">
    <property type="match status" value="1"/>
</dbReference>
<gene>
    <name evidence="4" type="ORF">MYCIT1_LOCUS32552</name>
</gene>
<dbReference type="AlphaFoldDB" id="A0AAD2HWG6"/>
<reference evidence="4" key="1">
    <citation type="submission" date="2023-11" db="EMBL/GenBank/DDBJ databases">
        <authorList>
            <person name="De Vega J J."/>
            <person name="De Vega J J."/>
        </authorList>
    </citation>
    <scope>NUCLEOTIDE SEQUENCE</scope>
</reference>
<dbReference type="Pfam" id="PF02755">
    <property type="entry name" value="RPEL"/>
    <property type="match status" value="2"/>
</dbReference>
<dbReference type="SMART" id="SM00707">
    <property type="entry name" value="RPEL"/>
    <property type="match status" value="2"/>
</dbReference>
<dbReference type="EMBL" id="CAVNYO010000444">
    <property type="protein sequence ID" value="CAK5281432.1"/>
    <property type="molecule type" value="Genomic_DNA"/>
</dbReference>
<dbReference type="Proteomes" id="UP001295794">
    <property type="component" value="Unassembled WGS sequence"/>
</dbReference>
<accession>A0AAD2HWG6</accession>
<comment type="caution">
    <text evidence="4">The sequence shown here is derived from an EMBL/GenBank/DDBJ whole genome shotgun (WGS) entry which is preliminary data.</text>
</comment>
<evidence type="ECO:0000256" key="1">
    <source>
        <dbReference type="ARBA" id="ARBA00022737"/>
    </source>
</evidence>
<name>A0AAD2HWG6_9AGAR</name>
<evidence type="ECO:0000256" key="2">
    <source>
        <dbReference type="PROSITE-ProRule" id="PRU00401"/>
    </source>
</evidence>
<evidence type="ECO:0000256" key="3">
    <source>
        <dbReference type="SAM" id="MobiDB-lite"/>
    </source>
</evidence>
<sequence>MLYPPCISTTCSVTTTTMSASTHQGTAHQLETKLAHRPEKAELVERNILKDDRGLAPALVAAKEKLQKARLEDQLANAIAHRPDREQLEKTGILKDSIQGEEAPASA</sequence>
<dbReference type="PROSITE" id="PS51073">
    <property type="entry name" value="RPEL"/>
    <property type="match status" value="1"/>
</dbReference>
<feature type="region of interest" description="Disordered" evidence="3">
    <location>
        <begin position="82"/>
        <end position="107"/>
    </location>
</feature>
<evidence type="ECO:0008006" key="6">
    <source>
        <dbReference type="Google" id="ProtNLM"/>
    </source>
</evidence>
<evidence type="ECO:0000313" key="5">
    <source>
        <dbReference type="Proteomes" id="UP001295794"/>
    </source>
</evidence>
<keyword evidence="5" id="KW-1185">Reference proteome</keyword>
<proteinExistence type="predicted"/>
<organism evidence="4 5">
    <name type="scientific">Mycena citricolor</name>
    <dbReference type="NCBI Taxonomy" id="2018698"/>
    <lineage>
        <taxon>Eukaryota</taxon>
        <taxon>Fungi</taxon>
        <taxon>Dikarya</taxon>
        <taxon>Basidiomycota</taxon>
        <taxon>Agaricomycotina</taxon>
        <taxon>Agaricomycetes</taxon>
        <taxon>Agaricomycetidae</taxon>
        <taxon>Agaricales</taxon>
        <taxon>Marasmiineae</taxon>
        <taxon>Mycenaceae</taxon>
        <taxon>Mycena</taxon>
    </lineage>
</organism>